<keyword evidence="2" id="KW-0863">Zinc-finger</keyword>
<evidence type="ECO:0000256" key="3">
    <source>
        <dbReference type="ARBA" id="ARBA00022833"/>
    </source>
</evidence>
<name>A0A1F6VAK6_9PROT</name>
<dbReference type="Pfam" id="PF01258">
    <property type="entry name" value="zf-dskA_traR"/>
    <property type="match status" value="1"/>
</dbReference>
<dbReference type="PANTHER" id="PTHR33823:SF4">
    <property type="entry name" value="GENERAL STRESS PROTEIN 16O"/>
    <property type="match status" value="1"/>
</dbReference>
<dbReference type="Gene3D" id="1.20.120.910">
    <property type="entry name" value="DksA, coiled-coil domain"/>
    <property type="match status" value="1"/>
</dbReference>
<dbReference type="EMBL" id="MFSP01000083">
    <property type="protein sequence ID" value="OGI66628.1"/>
    <property type="molecule type" value="Genomic_DNA"/>
</dbReference>
<dbReference type="SUPFAM" id="SSF109635">
    <property type="entry name" value="DnaK suppressor protein DksA, alpha-hairpin domain"/>
    <property type="match status" value="1"/>
</dbReference>
<dbReference type="InterPro" id="IPR020458">
    <property type="entry name" value="Znf_DskA_TraR_CS"/>
</dbReference>
<protein>
    <recommendedName>
        <fullName evidence="5">Zinc finger DksA/TraR C4-type domain-containing protein</fullName>
    </recommendedName>
</protein>
<evidence type="ECO:0000256" key="4">
    <source>
        <dbReference type="PROSITE-ProRule" id="PRU00510"/>
    </source>
</evidence>
<dbReference type="GO" id="GO:0008270">
    <property type="term" value="F:zinc ion binding"/>
    <property type="evidence" value="ECO:0007669"/>
    <property type="project" value="UniProtKB-KW"/>
</dbReference>
<accession>A0A1F6VAK6</accession>
<gene>
    <name evidence="6" type="ORF">A2W18_09820</name>
</gene>
<keyword evidence="1" id="KW-0479">Metal-binding</keyword>
<reference evidence="6 7" key="1">
    <citation type="journal article" date="2016" name="Nat. Commun.">
        <title>Thousands of microbial genomes shed light on interconnected biogeochemical processes in an aquifer system.</title>
        <authorList>
            <person name="Anantharaman K."/>
            <person name="Brown C.T."/>
            <person name="Hug L.A."/>
            <person name="Sharon I."/>
            <person name="Castelle C.J."/>
            <person name="Probst A.J."/>
            <person name="Thomas B.C."/>
            <person name="Singh A."/>
            <person name="Wilkins M.J."/>
            <person name="Karaoz U."/>
            <person name="Brodie E.L."/>
            <person name="Williams K.H."/>
            <person name="Hubbard S.S."/>
            <person name="Banfield J.F."/>
        </authorList>
    </citation>
    <scope>NUCLEOTIDE SEQUENCE [LARGE SCALE GENOMIC DNA]</scope>
</reference>
<sequence>MSKLSANEIQRHAQRIRARHAALRQHIRNVLLESKHDEFAQLAGQVHDRGEESVADLFVSTNLALLDREIHELRDVEDALQRIRVGSFGACDDCGEEIERERLDAYPSAKHCIDCEREHETRRAAGRDQTPSL</sequence>
<dbReference type="InterPro" id="IPR000962">
    <property type="entry name" value="Znf_DskA_TraR"/>
</dbReference>
<evidence type="ECO:0000256" key="2">
    <source>
        <dbReference type="ARBA" id="ARBA00022771"/>
    </source>
</evidence>
<evidence type="ECO:0000313" key="6">
    <source>
        <dbReference type="EMBL" id="OGI66628.1"/>
    </source>
</evidence>
<dbReference type="PROSITE" id="PS01102">
    <property type="entry name" value="ZF_DKSA_1"/>
    <property type="match status" value="1"/>
</dbReference>
<dbReference type="InterPro" id="IPR037187">
    <property type="entry name" value="DnaK_N"/>
</dbReference>
<comment type="caution">
    <text evidence="6">The sequence shown here is derived from an EMBL/GenBank/DDBJ whole genome shotgun (WGS) entry which is preliminary data.</text>
</comment>
<evidence type="ECO:0000259" key="5">
    <source>
        <dbReference type="Pfam" id="PF01258"/>
    </source>
</evidence>
<dbReference type="AlphaFoldDB" id="A0A1F6VAK6"/>
<evidence type="ECO:0000313" key="7">
    <source>
        <dbReference type="Proteomes" id="UP000179076"/>
    </source>
</evidence>
<feature type="zinc finger region" description="dksA C4-type" evidence="4">
    <location>
        <begin position="91"/>
        <end position="115"/>
    </location>
</feature>
<dbReference type="PROSITE" id="PS51128">
    <property type="entry name" value="ZF_DKSA_2"/>
    <property type="match status" value="1"/>
</dbReference>
<organism evidence="6 7">
    <name type="scientific">Candidatus Muproteobacteria bacterium RBG_16_60_9</name>
    <dbReference type="NCBI Taxonomy" id="1817755"/>
    <lineage>
        <taxon>Bacteria</taxon>
        <taxon>Pseudomonadati</taxon>
        <taxon>Pseudomonadota</taxon>
        <taxon>Candidatus Muproteobacteria</taxon>
    </lineage>
</organism>
<dbReference type="PANTHER" id="PTHR33823">
    <property type="entry name" value="RNA POLYMERASE-BINDING TRANSCRIPTION FACTOR DKSA-RELATED"/>
    <property type="match status" value="1"/>
</dbReference>
<proteinExistence type="predicted"/>
<keyword evidence="3" id="KW-0862">Zinc</keyword>
<dbReference type="Proteomes" id="UP000179076">
    <property type="component" value="Unassembled WGS sequence"/>
</dbReference>
<evidence type="ECO:0000256" key="1">
    <source>
        <dbReference type="ARBA" id="ARBA00022723"/>
    </source>
</evidence>
<feature type="domain" description="Zinc finger DksA/TraR C4-type" evidence="5">
    <location>
        <begin position="86"/>
        <end position="120"/>
    </location>
</feature>
<dbReference type="SUPFAM" id="SSF57716">
    <property type="entry name" value="Glucocorticoid receptor-like (DNA-binding domain)"/>
    <property type="match status" value="1"/>
</dbReference>